<dbReference type="Gene3D" id="3.30.70.2940">
    <property type="match status" value="1"/>
</dbReference>
<dbReference type="STRING" id="545695.TREAZ_2815"/>
<evidence type="ECO:0000313" key="2">
    <source>
        <dbReference type="Proteomes" id="UP000009222"/>
    </source>
</evidence>
<proteinExistence type="predicted"/>
<dbReference type="KEGG" id="taz:TREAZ_2815"/>
<dbReference type="HOGENOM" id="CLU_849739_0_0_12"/>
<dbReference type="RefSeq" id="WP_015712723.1">
    <property type="nucleotide sequence ID" value="NC_015577.1"/>
</dbReference>
<dbReference type="InParanoid" id="F5YD02"/>
<dbReference type="OrthoDB" id="6162707at2"/>
<protein>
    <recommendedName>
        <fullName evidence="3">CRISPR-associated protein Cmr3</fullName>
    </recommendedName>
</protein>
<dbReference type="eggNOG" id="COG1769">
    <property type="taxonomic scope" value="Bacteria"/>
</dbReference>
<evidence type="ECO:0008006" key="3">
    <source>
        <dbReference type="Google" id="ProtNLM"/>
    </source>
</evidence>
<dbReference type="InterPro" id="IPR019117">
    <property type="entry name" value="CRISPR-assoc_protein_Cmr3"/>
</dbReference>
<gene>
    <name evidence="1" type="ordered locus">TREAZ_2815</name>
</gene>
<dbReference type="AlphaFoldDB" id="F5YD02"/>
<organism evidence="1 2">
    <name type="scientific">Leadbettera azotonutricia (strain ATCC BAA-888 / DSM 13862 / ZAS-9)</name>
    <name type="common">Treponema azotonutricium</name>
    <dbReference type="NCBI Taxonomy" id="545695"/>
    <lineage>
        <taxon>Bacteria</taxon>
        <taxon>Pseudomonadati</taxon>
        <taxon>Spirochaetota</taxon>
        <taxon>Spirochaetia</taxon>
        <taxon>Spirochaetales</taxon>
        <taxon>Breznakiellaceae</taxon>
        <taxon>Leadbettera</taxon>
    </lineage>
</organism>
<sequence length="327" mass="36058">MDVCYTFKPLDTLFFRGNTPMEAGQIQSLPLFPPPVSVISGAVRTAILNERHISFEDYKNGKAGEIEATIGKYGSDSTPFTIDGILVKKGDAIYAPAPALWYIDTKEKLIRPSDYIGKKVVPAKLLQEDFSSLDIESSEGELYFVVPKEDAQPMKDLWVSLDFIVSDNNIIGKDDIILRSDIFSTEMRIGIGIDEKRSVIQGALYSAQHIRLKDDIELLVLFDRDCGLKDKGALTLGGERRICSYKKIDFPLELGKAQANSSSLYVSLAPIEATQETVGKIAASQKLFSIAGWDLAKGFHKSTKNWIPAGAVFQKKVNSVCIPLGNK</sequence>
<keyword evidence="2" id="KW-1185">Reference proteome</keyword>
<reference evidence="2" key="1">
    <citation type="submission" date="2009-12" db="EMBL/GenBank/DDBJ databases">
        <title>Complete sequence of Treponema azotonutricium strain ZAS-9.</title>
        <authorList>
            <person name="Tetu S.G."/>
            <person name="Matson E."/>
            <person name="Ren Q."/>
            <person name="Seshadri R."/>
            <person name="Elbourne L."/>
            <person name="Hassan K.A."/>
            <person name="Durkin A."/>
            <person name="Radune D."/>
            <person name="Mohamoud Y."/>
            <person name="Shay R."/>
            <person name="Jin S."/>
            <person name="Zhang X."/>
            <person name="Lucey K."/>
            <person name="Ballor N.R."/>
            <person name="Ottesen E."/>
            <person name="Rosenthal R."/>
            <person name="Allen A."/>
            <person name="Leadbetter J.R."/>
            <person name="Paulsen I.T."/>
        </authorList>
    </citation>
    <scope>NUCLEOTIDE SEQUENCE [LARGE SCALE GENOMIC DNA]</scope>
    <source>
        <strain evidence="2">ATCC BAA-888 / DSM 13862 / ZAS-9</strain>
    </source>
</reference>
<name>F5YD02_LEAAZ</name>
<dbReference type="Proteomes" id="UP000009222">
    <property type="component" value="Chromosome"/>
</dbReference>
<dbReference type="EMBL" id="CP001841">
    <property type="protein sequence ID" value="AEF82060.1"/>
    <property type="molecule type" value="Genomic_DNA"/>
</dbReference>
<reference evidence="1 2" key="2">
    <citation type="journal article" date="2011" name="ISME J.">
        <title>RNA-seq reveals cooperative metabolic interactions between two termite-gut spirochete species in co-culture.</title>
        <authorList>
            <person name="Rosenthal A.Z."/>
            <person name="Matson E.G."/>
            <person name="Eldar A."/>
            <person name="Leadbetter J.R."/>
        </authorList>
    </citation>
    <scope>NUCLEOTIDE SEQUENCE [LARGE SCALE GENOMIC DNA]</scope>
    <source>
        <strain evidence="2">ATCC BAA-888 / DSM 13862 / ZAS-9</strain>
    </source>
</reference>
<accession>F5YD02</accession>
<evidence type="ECO:0000313" key="1">
    <source>
        <dbReference type="EMBL" id="AEF82060.1"/>
    </source>
</evidence>
<dbReference type="Pfam" id="PF09700">
    <property type="entry name" value="Cas_Cmr3"/>
    <property type="match status" value="1"/>
</dbReference>